<dbReference type="EMBL" id="GBXM01050754">
    <property type="protein sequence ID" value="JAH57823.1"/>
    <property type="molecule type" value="Transcribed_RNA"/>
</dbReference>
<sequence>MFNTARNLFLLIRGTCAHLNSSRGSRLTEI</sequence>
<dbReference type="AlphaFoldDB" id="A0A0E9TYN7"/>
<reference evidence="1" key="2">
    <citation type="journal article" date="2015" name="Fish Shellfish Immunol.">
        <title>Early steps in the European eel (Anguilla anguilla)-Vibrio vulnificus interaction in the gills: Role of the RtxA13 toxin.</title>
        <authorList>
            <person name="Callol A."/>
            <person name="Pajuelo D."/>
            <person name="Ebbesson L."/>
            <person name="Teles M."/>
            <person name="MacKenzie S."/>
            <person name="Amaro C."/>
        </authorList>
    </citation>
    <scope>NUCLEOTIDE SEQUENCE</scope>
</reference>
<protein>
    <submittedName>
        <fullName evidence="1">Uncharacterized protein</fullName>
    </submittedName>
</protein>
<proteinExistence type="predicted"/>
<accession>A0A0E9TYN7</accession>
<name>A0A0E9TYN7_ANGAN</name>
<organism evidence="1">
    <name type="scientific">Anguilla anguilla</name>
    <name type="common">European freshwater eel</name>
    <name type="synonym">Muraena anguilla</name>
    <dbReference type="NCBI Taxonomy" id="7936"/>
    <lineage>
        <taxon>Eukaryota</taxon>
        <taxon>Metazoa</taxon>
        <taxon>Chordata</taxon>
        <taxon>Craniata</taxon>
        <taxon>Vertebrata</taxon>
        <taxon>Euteleostomi</taxon>
        <taxon>Actinopterygii</taxon>
        <taxon>Neopterygii</taxon>
        <taxon>Teleostei</taxon>
        <taxon>Anguilliformes</taxon>
        <taxon>Anguillidae</taxon>
        <taxon>Anguilla</taxon>
    </lineage>
</organism>
<evidence type="ECO:0000313" key="1">
    <source>
        <dbReference type="EMBL" id="JAH57823.1"/>
    </source>
</evidence>
<reference evidence="1" key="1">
    <citation type="submission" date="2014-11" db="EMBL/GenBank/DDBJ databases">
        <authorList>
            <person name="Amaro Gonzalez C."/>
        </authorList>
    </citation>
    <scope>NUCLEOTIDE SEQUENCE</scope>
</reference>